<feature type="compositionally biased region" description="Low complexity" evidence="2">
    <location>
        <begin position="601"/>
        <end position="612"/>
    </location>
</feature>
<feature type="region of interest" description="Disordered" evidence="2">
    <location>
        <begin position="304"/>
        <end position="323"/>
    </location>
</feature>
<gene>
    <name evidence="3" type="ORF">K460DRAFT_153963</name>
</gene>
<feature type="region of interest" description="Disordered" evidence="2">
    <location>
        <begin position="192"/>
        <end position="283"/>
    </location>
</feature>
<feature type="region of interest" description="Disordered" evidence="2">
    <location>
        <begin position="1109"/>
        <end position="1151"/>
    </location>
</feature>
<proteinExistence type="predicted"/>
<dbReference type="Proteomes" id="UP000800039">
    <property type="component" value="Unassembled WGS sequence"/>
</dbReference>
<feature type="region of interest" description="Disordered" evidence="2">
    <location>
        <begin position="877"/>
        <end position="1057"/>
    </location>
</feature>
<feature type="compositionally biased region" description="Polar residues" evidence="2">
    <location>
        <begin position="1260"/>
        <end position="1274"/>
    </location>
</feature>
<feature type="coiled-coil region" evidence="1">
    <location>
        <begin position="471"/>
        <end position="564"/>
    </location>
</feature>
<feature type="region of interest" description="Disordered" evidence="2">
    <location>
        <begin position="1202"/>
        <end position="1340"/>
    </location>
</feature>
<feature type="compositionally biased region" description="Low complexity" evidence="2">
    <location>
        <begin position="414"/>
        <end position="425"/>
    </location>
</feature>
<accession>A0A9P4GDH0</accession>
<feature type="region of interest" description="Disordered" evidence="2">
    <location>
        <begin position="1074"/>
        <end position="1093"/>
    </location>
</feature>
<feature type="compositionally biased region" description="Polar residues" evidence="2">
    <location>
        <begin position="1127"/>
        <end position="1143"/>
    </location>
</feature>
<dbReference type="EMBL" id="ML976617">
    <property type="protein sequence ID" value="KAF1843913.1"/>
    <property type="molecule type" value="Genomic_DNA"/>
</dbReference>
<keyword evidence="4" id="KW-1185">Reference proteome</keyword>
<organism evidence="3 4">
    <name type="scientific">Cucurbitaria berberidis CBS 394.84</name>
    <dbReference type="NCBI Taxonomy" id="1168544"/>
    <lineage>
        <taxon>Eukaryota</taxon>
        <taxon>Fungi</taxon>
        <taxon>Dikarya</taxon>
        <taxon>Ascomycota</taxon>
        <taxon>Pezizomycotina</taxon>
        <taxon>Dothideomycetes</taxon>
        <taxon>Pleosporomycetidae</taxon>
        <taxon>Pleosporales</taxon>
        <taxon>Pleosporineae</taxon>
        <taxon>Cucurbitariaceae</taxon>
        <taxon>Cucurbitaria</taxon>
    </lineage>
</organism>
<feature type="compositionally biased region" description="Polar residues" evidence="2">
    <location>
        <begin position="1228"/>
        <end position="1245"/>
    </location>
</feature>
<reference evidence="3" key="1">
    <citation type="submission" date="2020-01" db="EMBL/GenBank/DDBJ databases">
        <authorList>
            <consortium name="DOE Joint Genome Institute"/>
            <person name="Haridas S."/>
            <person name="Albert R."/>
            <person name="Binder M."/>
            <person name="Bloem J."/>
            <person name="Labutti K."/>
            <person name="Salamov A."/>
            <person name="Andreopoulos B."/>
            <person name="Baker S.E."/>
            <person name="Barry K."/>
            <person name="Bills G."/>
            <person name="Bluhm B.H."/>
            <person name="Cannon C."/>
            <person name="Castanera R."/>
            <person name="Culley D.E."/>
            <person name="Daum C."/>
            <person name="Ezra D."/>
            <person name="Gonzalez J.B."/>
            <person name="Henrissat B."/>
            <person name="Kuo A."/>
            <person name="Liang C."/>
            <person name="Lipzen A."/>
            <person name="Lutzoni F."/>
            <person name="Magnuson J."/>
            <person name="Mondo S."/>
            <person name="Nolan M."/>
            <person name="Ohm R."/>
            <person name="Pangilinan J."/>
            <person name="Park H.-J."/>
            <person name="Ramirez L."/>
            <person name="Alfaro M."/>
            <person name="Sun H."/>
            <person name="Tritt A."/>
            <person name="Yoshinaga Y."/>
            <person name="Zwiers L.-H."/>
            <person name="Turgeon B.G."/>
            <person name="Goodwin S.B."/>
            <person name="Spatafora J.W."/>
            <person name="Crous P.W."/>
            <person name="Grigoriev I.V."/>
        </authorList>
    </citation>
    <scope>NUCLEOTIDE SEQUENCE</scope>
    <source>
        <strain evidence="3">CBS 394.84</strain>
    </source>
</reference>
<sequence>MTSKRIFSWSKRQSSAEPYYRTGGLLPIDTNGRDSSNGFETKSIATADPRRLSNLKIIPPDKQVAFSPVAAPYNAALANAASTLQVAFNEMLRSPAPGASACTGTELLQKPLPSRPRSISAPSTPILPAELPGSLLQDNQGFPSGSSPLDAAPLRPISQTTPRGTHPPVKSFEAEGDSLNLLNLVPEPLTHAKSVPSMSARHSTMRSVRSGNALNSSAAKHSPLKVQHKKALNETSSRRRSTPNLITSPSSTDSKLSTSLLLTSEDSSSNNPNQAGAAKLLQPSPLIVEGKGWNSEVEARESLRNELGASATTTPTTRSKHTEELKATITTQDQTISTLQAQFGSLRASHEAHVASLVDTHSVEIASLRNYARVLEEQLARKPSLHHASSNNLLFLLDTTEPPQTPSRESSQHTAGSGSASSITSFQSALEKQQQRSPQRLRNSPEMENLRRKLSTTKRPETASRNLLPELNQYKQNNVALQKQIESLMAKLNESKKSERALQTTLNEVEQKLVKWQEKADKAEKLAKSVQALQNTIDHLENRLEIANIERLDAEEQLFNLQVQKSPFDVALPKLQMPSDADRRETKVSQNPHMSMSTVFSSGSPTSPETESQELSTLATFIAHIERLQDQVRQKDTYIAELEVDLGQLRMKHGQLEQEHNETSLQLDIQNRLLRETQQTDTHIEQLRTAIIDREAIIGEKEKSIRAVERQLEHHKLLLRAEIRRHTAMKLHIAVEDDPLPELTSLAGKGDIDRWIDKLNQRLKKEQQTSERGDLTTTSEAQIESLRQEIDFYIREMIYYKLDIKGYKSDIRKLKRITAQTSNYGDPESDTSSLRPANTPNRPRFAFATPELGASGTTSPILMGVSVTLPVNRPITPPMSSPAGISPITRSNPTQKRVPQQLDLNAPMTPQTPTRKPGYNLANEADNMDPGISPRSVARLSPERRKPTPPSPERERFGDLLTNFPLSTPAAPQRHNTQRSMSDSIIQPYSAPRTPETSPAIPDIGTPTNKRRAVVFRGRSASNSDAGKGKSTPERPPRPRQGLFESSTAVRPAAGLQPSPLEVDILAEAMRISPEQDKSTGHPLVPRNNSNSSSVRVAPLPIIVKDVSDRAASSPLPISPTVLRSRAGSNASSTGNFPIQSSPPAERKLSTASSSSIPFVIAMGSPHNPALITPTTSMPPTACSITRNAPLAINASISRAGVGGTMASSTPITSPTSLPDRAEPPQKPSSNKPMSSTPPVQVRKTSLSKKTEDKIPRSPHTPSHSRNVSGSSIRTAIRLPKAREKEREEAHRMRKDSISMPRPLGSPFGIERSASVGQDSQGEGEKNGGTGYAYGIGEAI</sequence>
<feature type="compositionally biased region" description="Basic and acidic residues" evidence="2">
    <location>
        <begin position="1281"/>
        <end position="1297"/>
    </location>
</feature>
<feature type="compositionally biased region" description="Low complexity" evidence="2">
    <location>
        <begin position="1208"/>
        <end position="1219"/>
    </location>
</feature>
<feature type="compositionally biased region" description="Polar residues" evidence="2">
    <location>
        <begin position="136"/>
        <end position="147"/>
    </location>
</feature>
<dbReference type="RefSeq" id="XP_040786476.1">
    <property type="nucleotide sequence ID" value="XM_040926831.1"/>
</dbReference>
<feature type="compositionally biased region" description="Polar residues" evidence="2">
    <location>
        <begin position="426"/>
        <end position="442"/>
    </location>
</feature>
<feature type="compositionally biased region" description="Low complexity" evidence="2">
    <location>
        <begin position="247"/>
        <end position="269"/>
    </location>
</feature>
<evidence type="ECO:0000256" key="2">
    <source>
        <dbReference type="SAM" id="MobiDB-lite"/>
    </source>
</evidence>
<feature type="compositionally biased region" description="Polar residues" evidence="2">
    <location>
        <begin position="888"/>
        <end position="898"/>
    </location>
</feature>
<dbReference type="OrthoDB" id="5431474at2759"/>
<feature type="compositionally biased region" description="Basic and acidic residues" evidence="2">
    <location>
        <begin position="1027"/>
        <end position="1037"/>
    </location>
</feature>
<keyword evidence="1" id="KW-0175">Coiled coil</keyword>
<evidence type="ECO:0000313" key="4">
    <source>
        <dbReference type="Proteomes" id="UP000800039"/>
    </source>
</evidence>
<feature type="compositionally biased region" description="Polar residues" evidence="2">
    <location>
        <begin position="196"/>
        <end position="219"/>
    </location>
</feature>
<feature type="compositionally biased region" description="Basic and acidic residues" evidence="2">
    <location>
        <begin position="941"/>
        <end position="958"/>
    </location>
</feature>
<evidence type="ECO:0000256" key="1">
    <source>
        <dbReference type="SAM" id="Coils"/>
    </source>
</evidence>
<comment type="caution">
    <text evidence="3">The sequence shown here is derived from an EMBL/GenBank/DDBJ whole genome shotgun (WGS) entry which is preliminary data.</text>
</comment>
<feature type="region of interest" description="Disordered" evidence="2">
    <location>
        <begin position="109"/>
        <end position="173"/>
    </location>
</feature>
<feature type="compositionally biased region" description="Polar residues" evidence="2">
    <location>
        <begin position="974"/>
        <end position="987"/>
    </location>
</feature>
<evidence type="ECO:0000313" key="3">
    <source>
        <dbReference type="EMBL" id="KAF1843913.1"/>
    </source>
</evidence>
<feature type="compositionally biased region" description="Polar residues" evidence="2">
    <location>
        <begin position="588"/>
        <end position="600"/>
    </location>
</feature>
<feature type="region of interest" description="Disordered" evidence="2">
    <location>
        <begin position="822"/>
        <end position="841"/>
    </location>
</feature>
<protein>
    <submittedName>
        <fullName evidence="3">Uncharacterized protein</fullName>
    </submittedName>
</protein>
<name>A0A9P4GDH0_9PLEO</name>
<feature type="region of interest" description="Disordered" evidence="2">
    <location>
        <begin position="398"/>
        <end position="469"/>
    </location>
</feature>
<feature type="coiled-coil region" evidence="1">
    <location>
        <begin position="625"/>
        <end position="659"/>
    </location>
</feature>
<feature type="region of interest" description="Disordered" evidence="2">
    <location>
        <begin position="578"/>
        <end position="612"/>
    </location>
</feature>
<dbReference type="GeneID" id="63844083"/>